<dbReference type="Proteomes" id="UP001595722">
    <property type="component" value="Unassembled WGS sequence"/>
</dbReference>
<evidence type="ECO:0000256" key="3">
    <source>
        <dbReference type="ARBA" id="ARBA00048267"/>
    </source>
</evidence>
<feature type="active site" evidence="4">
    <location>
        <position position="276"/>
    </location>
</feature>
<name>A0ABV7VTR9_9GAMM</name>
<dbReference type="Gene3D" id="3.40.50.180">
    <property type="entry name" value="Methylesterase CheB, C-terminal domain"/>
    <property type="match status" value="1"/>
</dbReference>
<protein>
    <recommendedName>
        <fullName evidence="2">protein-glutamate methylesterase</fullName>
        <ecNumber evidence="2">3.1.1.61</ecNumber>
    </recommendedName>
</protein>
<dbReference type="EMBL" id="JBHRYB010000010">
    <property type="protein sequence ID" value="MFC3680599.1"/>
    <property type="molecule type" value="Genomic_DNA"/>
</dbReference>
<proteinExistence type="predicted"/>
<feature type="active site" evidence="4">
    <location>
        <position position="157"/>
    </location>
</feature>
<sequence length="344" mass="38194">MGLPRVGILADDRLQQHLLKSALVHFGFDVVVNADPQRMDLLNFDQLELDAWLIDLQDEDEEHFHWLDRLLDSDTPVLMGFARAPHKNCPTFPKWEKRLYSKLREMVHATPVVAEDVAVLDKLTTSFDAGKLSLPAIFQDKNFSGQVAAQVWVLGASLGGPGAVKSFLDALPGGLPVAFIYAQHIDPRFEQTLATTIGRHADYEMRRFSEGDALRCGEILVAPIENEFSFVEGRLHDHHTGWPGPYGPSIDQVILNVHSCYGERAGYILFSGMGNDGAEAIVGLPDEQLKIWAQLPQSCANSSMPESAIETGRVRYSGDPQQLALQLVNHIKNTWVDNNESISD</sequence>
<dbReference type="SUPFAM" id="SSF52738">
    <property type="entry name" value="Methylesterase CheB, C-terminal domain"/>
    <property type="match status" value="1"/>
</dbReference>
<feature type="active site" evidence="4">
    <location>
        <position position="184"/>
    </location>
</feature>
<evidence type="ECO:0000256" key="4">
    <source>
        <dbReference type="PROSITE-ProRule" id="PRU00050"/>
    </source>
</evidence>
<evidence type="ECO:0000256" key="1">
    <source>
        <dbReference type="ARBA" id="ARBA00022801"/>
    </source>
</evidence>
<keyword evidence="4" id="KW-0145">Chemotaxis</keyword>
<evidence type="ECO:0000259" key="5">
    <source>
        <dbReference type="PROSITE" id="PS50122"/>
    </source>
</evidence>
<dbReference type="PANTHER" id="PTHR42872">
    <property type="entry name" value="PROTEIN-GLUTAMATE METHYLESTERASE/PROTEIN-GLUTAMINE GLUTAMINASE"/>
    <property type="match status" value="1"/>
</dbReference>
<dbReference type="PROSITE" id="PS50122">
    <property type="entry name" value="CHEB"/>
    <property type="match status" value="1"/>
</dbReference>
<reference evidence="7" key="1">
    <citation type="journal article" date="2019" name="Int. J. Syst. Evol. Microbiol.">
        <title>The Global Catalogue of Microorganisms (GCM) 10K type strain sequencing project: providing services to taxonomists for standard genome sequencing and annotation.</title>
        <authorList>
            <consortium name="The Broad Institute Genomics Platform"/>
            <consortium name="The Broad Institute Genome Sequencing Center for Infectious Disease"/>
            <person name="Wu L."/>
            <person name="Ma J."/>
        </authorList>
    </citation>
    <scope>NUCLEOTIDE SEQUENCE [LARGE SCALE GENOMIC DNA]</scope>
    <source>
        <strain evidence="7">KCTC 42424</strain>
    </source>
</reference>
<accession>A0ABV7VTR9</accession>
<dbReference type="Pfam" id="PF01339">
    <property type="entry name" value="CheB_methylest"/>
    <property type="match status" value="1"/>
</dbReference>
<dbReference type="RefSeq" id="WP_376866606.1">
    <property type="nucleotide sequence ID" value="NZ_JBHRYB010000010.1"/>
</dbReference>
<dbReference type="PANTHER" id="PTHR42872:SF6">
    <property type="entry name" value="PROTEIN-GLUTAMATE METHYLESTERASE_PROTEIN-GLUTAMINE GLUTAMINASE"/>
    <property type="match status" value="1"/>
</dbReference>
<feature type="domain" description="CheB-type methylesterase" evidence="5">
    <location>
        <begin position="142"/>
        <end position="334"/>
    </location>
</feature>
<evidence type="ECO:0000256" key="2">
    <source>
        <dbReference type="ARBA" id="ARBA00039140"/>
    </source>
</evidence>
<organism evidence="6 7">
    <name type="scientific">Bacterioplanoides pacificum</name>
    <dbReference type="NCBI Taxonomy" id="1171596"/>
    <lineage>
        <taxon>Bacteria</taxon>
        <taxon>Pseudomonadati</taxon>
        <taxon>Pseudomonadota</taxon>
        <taxon>Gammaproteobacteria</taxon>
        <taxon>Oceanospirillales</taxon>
        <taxon>Oceanospirillaceae</taxon>
        <taxon>Bacterioplanoides</taxon>
    </lineage>
</organism>
<keyword evidence="1 4" id="KW-0378">Hydrolase</keyword>
<dbReference type="InterPro" id="IPR035909">
    <property type="entry name" value="CheB_C"/>
</dbReference>
<comment type="caution">
    <text evidence="6">The sequence shown here is derived from an EMBL/GenBank/DDBJ whole genome shotgun (WGS) entry which is preliminary data.</text>
</comment>
<comment type="catalytic activity">
    <reaction evidence="3">
        <text>[protein]-L-glutamate 5-O-methyl ester + H2O = L-glutamyl-[protein] + methanol + H(+)</text>
        <dbReference type="Rhea" id="RHEA:23236"/>
        <dbReference type="Rhea" id="RHEA-COMP:10208"/>
        <dbReference type="Rhea" id="RHEA-COMP:10311"/>
        <dbReference type="ChEBI" id="CHEBI:15377"/>
        <dbReference type="ChEBI" id="CHEBI:15378"/>
        <dbReference type="ChEBI" id="CHEBI:17790"/>
        <dbReference type="ChEBI" id="CHEBI:29973"/>
        <dbReference type="ChEBI" id="CHEBI:82795"/>
        <dbReference type="EC" id="3.1.1.61"/>
    </reaction>
</comment>
<evidence type="ECO:0000313" key="7">
    <source>
        <dbReference type="Proteomes" id="UP001595722"/>
    </source>
</evidence>
<evidence type="ECO:0000313" key="6">
    <source>
        <dbReference type="EMBL" id="MFC3680599.1"/>
    </source>
</evidence>
<dbReference type="EC" id="3.1.1.61" evidence="2"/>
<keyword evidence="7" id="KW-1185">Reference proteome</keyword>
<gene>
    <name evidence="6" type="ORF">ACFOMG_10880</name>
</gene>
<dbReference type="InterPro" id="IPR000673">
    <property type="entry name" value="Sig_transdc_resp-reg_Me-estase"/>
</dbReference>